<dbReference type="EMBL" id="RRCF01000001">
    <property type="protein sequence ID" value="RRJ22877.1"/>
    <property type="molecule type" value="Genomic_DNA"/>
</dbReference>
<dbReference type="GO" id="GO:0008237">
    <property type="term" value="F:metallopeptidase activity"/>
    <property type="evidence" value="ECO:0007669"/>
    <property type="project" value="UniProtKB-KW"/>
</dbReference>
<dbReference type="GO" id="GO:0006508">
    <property type="term" value="P:proteolysis"/>
    <property type="evidence" value="ECO:0007669"/>
    <property type="project" value="UniProtKB-KW"/>
</dbReference>
<dbReference type="RefSeq" id="WP_052749359.1">
    <property type="nucleotide sequence ID" value="NZ_LAVS01000034.1"/>
</dbReference>
<feature type="active site" description="Proton donor/acceptor" evidence="9">
    <location>
        <position position="231"/>
    </location>
</feature>
<evidence type="ECO:0000256" key="4">
    <source>
        <dbReference type="ARBA" id="ARBA00022801"/>
    </source>
</evidence>
<comment type="catalytic activity">
    <reaction evidence="1 9 10">
        <text>D-alanyl-D-alanine + H2O = 2 D-alanine</text>
        <dbReference type="Rhea" id="RHEA:20661"/>
        <dbReference type="ChEBI" id="CHEBI:15377"/>
        <dbReference type="ChEBI" id="CHEBI:57416"/>
        <dbReference type="ChEBI" id="CHEBI:57822"/>
        <dbReference type="EC" id="3.4.13.22"/>
    </reaction>
</comment>
<keyword evidence="2 9" id="KW-0645">Protease</keyword>
<dbReference type="EC" id="3.4.13.22" evidence="9 10"/>
<dbReference type="SUPFAM" id="SSF55166">
    <property type="entry name" value="Hedgehog/DD-peptidase"/>
    <property type="match status" value="1"/>
</dbReference>
<dbReference type="AlphaFoldDB" id="A0A3P3QNS0"/>
<dbReference type="Proteomes" id="UP000276260">
    <property type="component" value="Unassembled WGS sequence"/>
</dbReference>
<dbReference type="PIRSF" id="PIRSF026671">
    <property type="entry name" value="AA_dipeptidase"/>
    <property type="match status" value="1"/>
</dbReference>
<evidence type="ECO:0000256" key="1">
    <source>
        <dbReference type="ARBA" id="ARBA00001362"/>
    </source>
</evidence>
<dbReference type="CDD" id="cd14817">
    <property type="entry name" value="D-Ala-D-Ala_dipeptidase_VanX"/>
    <property type="match status" value="1"/>
</dbReference>
<dbReference type="PROSITE" id="PS51257">
    <property type="entry name" value="PROKAR_LIPOPROTEIN"/>
    <property type="match status" value="1"/>
</dbReference>
<dbReference type="PANTHER" id="PTHR43126:SF1">
    <property type="entry name" value="D-ALANYL-D-ALANINE DIPEPTIDASE"/>
    <property type="match status" value="1"/>
</dbReference>
<keyword evidence="6 9" id="KW-0224">Dipeptidase</keyword>
<evidence type="ECO:0000313" key="12">
    <source>
        <dbReference type="Proteomes" id="UP000276260"/>
    </source>
</evidence>
<keyword evidence="4 9" id="KW-0378">Hydrolase</keyword>
<organism evidence="11 12">
    <name type="scientific">Rheinheimera mesophila</name>
    <dbReference type="NCBI Taxonomy" id="1547515"/>
    <lineage>
        <taxon>Bacteria</taxon>
        <taxon>Pseudomonadati</taxon>
        <taxon>Pseudomonadota</taxon>
        <taxon>Gammaproteobacteria</taxon>
        <taxon>Chromatiales</taxon>
        <taxon>Chromatiaceae</taxon>
        <taxon>Rheinheimera</taxon>
    </lineage>
</organism>
<keyword evidence="8 10" id="KW-0961">Cell wall biogenesis/degradation</keyword>
<evidence type="ECO:0000256" key="5">
    <source>
        <dbReference type="ARBA" id="ARBA00022833"/>
    </source>
</evidence>
<protein>
    <recommendedName>
        <fullName evidence="9 10">D-alanyl-D-alanine dipeptidase</fullName>
        <shortName evidence="9 10">D-Ala-D-Ala dipeptidase</shortName>
        <ecNumber evidence="9 10">3.4.13.22</ecNumber>
    </recommendedName>
</protein>
<dbReference type="InterPro" id="IPR000755">
    <property type="entry name" value="A_A_dipeptidase"/>
</dbReference>
<keyword evidence="3 9" id="KW-0479">Metal-binding</keyword>
<dbReference type="PANTHER" id="PTHR43126">
    <property type="entry name" value="D-ALANYL-D-ALANINE DIPEPTIDASE"/>
    <property type="match status" value="1"/>
</dbReference>
<comment type="function">
    <text evidence="9 10">Catalyzes hydrolysis of the D-alanyl-D-alanine dipeptide.</text>
</comment>
<dbReference type="HAMAP" id="MF_01924">
    <property type="entry name" value="A_A_dipeptidase"/>
    <property type="match status" value="1"/>
</dbReference>
<reference evidence="11 12" key="1">
    <citation type="submission" date="2018-11" db="EMBL/GenBank/DDBJ databases">
        <title>Draft genome analysis of Rheinheimera mesophila isolated from an industrial waste site.</title>
        <authorList>
            <person name="Yu Q."/>
            <person name="Qi Y."/>
            <person name="Zhang H."/>
            <person name="Lu Y."/>
            <person name="Pu J."/>
        </authorList>
    </citation>
    <scope>NUCLEOTIDE SEQUENCE [LARGE SCALE GENOMIC DNA]</scope>
    <source>
        <strain evidence="11 12">IITR13</strain>
    </source>
</reference>
<keyword evidence="7 9" id="KW-0482">Metalloprotease</keyword>
<dbReference type="Pfam" id="PF01427">
    <property type="entry name" value="Peptidase_M15"/>
    <property type="match status" value="1"/>
</dbReference>
<feature type="binding site" evidence="9">
    <location>
        <position position="234"/>
    </location>
    <ligand>
        <name>Zn(2+)</name>
        <dbReference type="ChEBI" id="CHEBI:29105"/>
        <note>catalytic</note>
    </ligand>
</feature>
<dbReference type="GO" id="GO:0160237">
    <property type="term" value="F:D-Ala-D-Ala dipeptidase activity"/>
    <property type="evidence" value="ECO:0007669"/>
    <property type="project" value="UniProtKB-EC"/>
</dbReference>
<keyword evidence="12" id="KW-1185">Reference proteome</keyword>
<proteinExistence type="inferred from homology"/>
<evidence type="ECO:0000256" key="7">
    <source>
        <dbReference type="ARBA" id="ARBA00023049"/>
    </source>
</evidence>
<dbReference type="Gene3D" id="3.30.1380.10">
    <property type="match status" value="1"/>
</dbReference>
<evidence type="ECO:0000256" key="8">
    <source>
        <dbReference type="ARBA" id="ARBA00023316"/>
    </source>
</evidence>
<gene>
    <name evidence="9" type="primary">ddpX</name>
    <name evidence="11" type="ORF">EIK76_01985</name>
</gene>
<name>A0A3P3QNS0_9GAMM</name>
<comment type="similarity">
    <text evidence="9 10">Belongs to the peptidase M15D family.</text>
</comment>
<evidence type="ECO:0000256" key="6">
    <source>
        <dbReference type="ARBA" id="ARBA00022997"/>
    </source>
</evidence>
<sequence length="252" mass="28289">MKTKVLVTLNCVLLLSCAGTEPQKTQPQALLNNSAADQSQGQIRIETKKPADIVELTTVSRQIQVEMAYAFADNFTGRPVPGYQANHCYLQQKAAQALAQVAIQAGRLGYQLQVLDCYRPQRTSDYFMRWAADASDQKTKAAYYPRLNKADLNQGYIAAHSGHSRASTVDLTLLRKNAAGQWQPIDMGGAYDLFDPISHLNSSAISTTQKANRLLLKDLMQQQGFVPYELEWWHFTLQNESYPTTYFDFVVN</sequence>
<dbReference type="GO" id="GO:0071555">
    <property type="term" value="P:cell wall organization"/>
    <property type="evidence" value="ECO:0007669"/>
    <property type="project" value="UniProtKB-KW"/>
</dbReference>
<feature type="binding site" evidence="9">
    <location>
        <position position="170"/>
    </location>
    <ligand>
        <name>Zn(2+)</name>
        <dbReference type="ChEBI" id="CHEBI:29105"/>
        <note>catalytic</note>
    </ligand>
</feature>
<comment type="caution">
    <text evidence="11">The sequence shown here is derived from an EMBL/GenBank/DDBJ whole genome shotgun (WGS) entry which is preliminary data.</text>
</comment>
<feature type="site" description="Transition state stabilizer" evidence="9">
    <location>
        <position position="119"/>
    </location>
</feature>
<evidence type="ECO:0000256" key="10">
    <source>
        <dbReference type="PIRNR" id="PIRNR026671"/>
    </source>
</evidence>
<evidence type="ECO:0000256" key="9">
    <source>
        <dbReference type="HAMAP-Rule" id="MF_01924"/>
    </source>
</evidence>
<accession>A0A3P3QNS0</accession>
<evidence type="ECO:0000256" key="2">
    <source>
        <dbReference type="ARBA" id="ARBA00022670"/>
    </source>
</evidence>
<dbReference type="OrthoDB" id="9801430at2"/>
<feature type="binding site" evidence="9">
    <location>
        <position position="163"/>
    </location>
    <ligand>
        <name>Zn(2+)</name>
        <dbReference type="ChEBI" id="CHEBI:29105"/>
        <note>catalytic</note>
    </ligand>
</feature>
<evidence type="ECO:0000313" key="11">
    <source>
        <dbReference type="EMBL" id="RRJ22877.1"/>
    </source>
</evidence>
<evidence type="ECO:0000256" key="3">
    <source>
        <dbReference type="ARBA" id="ARBA00022723"/>
    </source>
</evidence>
<dbReference type="InterPro" id="IPR009045">
    <property type="entry name" value="Zn_M74/Hedgehog-like"/>
</dbReference>
<comment type="cofactor">
    <cofactor evidence="9">
        <name>Zn(2+)</name>
        <dbReference type="ChEBI" id="CHEBI:29105"/>
    </cofactor>
    <text evidence="9">Binds 1 zinc ion per subunit.</text>
</comment>
<keyword evidence="5 9" id="KW-0862">Zinc</keyword>
<dbReference type="GO" id="GO:0008270">
    <property type="term" value="F:zinc ion binding"/>
    <property type="evidence" value="ECO:0007669"/>
    <property type="project" value="UniProtKB-UniRule"/>
</dbReference>